<dbReference type="CDD" id="cd01421">
    <property type="entry name" value="IMPCH"/>
    <property type="match status" value="1"/>
</dbReference>
<dbReference type="InterPro" id="IPR016193">
    <property type="entry name" value="Cytidine_deaminase-like"/>
</dbReference>
<dbReference type="GO" id="GO:0005829">
    <property type="term" value="C:cytosol"/>
    <property type="evidence" value="ECO:0007669"/>
    <property type="project" value="TreeGrafter"/>
</dbReference>
<dbReference type="Pfam" id="PF02142">
    <property type="entry name" value="MGS"/>
    <property type="match status" value="1"/>
</dbReference>
<evidence type="ECO:0000256" key="8">
    <source>
        <dbReference type="ARBA" id="ARBA00050488"/>
    </source>
</evidence>
<evidence type="ECO:0000256" key="4">
    <source>
        <dbReference type="ARBA" id="ARBA00022679"/>
    </source>
</evidence>
<evidence type="ECO:0000256" key="1">
    <source>
        <dbReference type="ARBA" id="ARBA00004844"/>
    </source>
</evidence>
<dbReference type="FunFam" id="3.40.140.20:FF:000001">
    <property type="entry name" value="Bifunctional purine biosynthesis protein PurH"/>
    <property type="match status" value="1"/>
</dbReference>
<dbReference type="Gene3D" id="3.40.140.20">
    <property type="match status" value="2"/>
</dbReference>
<dbReference type="PIRSF" id="PIRSF000414">
    <property type="entry name" value="AICARFT_IMPCHas"/>
    <property type="match status" value="1"/>
</dbReference>
<dbReference type="EC" id="2.1.2.3" evidence="10"/>
<comment type="catalytic activity">
    <reaction evidence="9 10">
        <text>IMP + H2O = 5-formamido-1-(5-phospho-D-ribosyl)imidazole-4-carboxamide</text>
        <dbReference type="Rhea" id="RHEA:18445"/>
        <dbReference type="ChEBI" id="CHEBI:15377"/>
        <dbReference type="ChEBI" id="CHEBI:58053"/>
        <dbReference type="ChEBI" id="CHEBI:58467"/>
        <dbReference type="EC" id="3.5.4.10"/>
    </reaction>
</comment>
<evidence type="ECO:0000256" key="9">
    <source>
        <dbReference type="ARBA" id="ARBA00050687"/>
    </source>
</evidence>
<dbReference type="AlphaFoldDB" id="A0A5D4H5K8"/>
<dbReference type="HAMAP" id="MF_00139">
    <property type="entry name" value="PurH"/>
    <property type="match status" value="1"/>
</dbReference>
<dbReference type="PROSITE" id="PS51855">
    <property type="entry name" value="MGS"/>
    <property type="match status" value="1"/>
</dbReference>
<dbReference type="SMART" id="SM00851">
    <property type="entry name" value="MGS"/>
    <property type="match status" value="1"/>
</dbReference>
<dbReference type="InterPro" id="IPR024051">
    <property type="entry name" value="AICAR_Tfase_dup_dom_sf"/>
</dbReference>
<keyword evidence="4 10" id="KW-0808">Transferase</keyword>
<keyword evidence="6 10" id="KW-0378">Hydrolase</keyword>
<reference evidence="12 13" key="2">
    <citation type="submission" date="2019-09" db="EMBL/GenBank/DDBJ databases">
        <title>Mesorhizobium sp. MaA-C15 isolated from Microcystis aeruginosa.</title>
        <authorList>
            <person name="Jeong S.E."/>
            <person name="Jin H.M."/>
            <person name="Jeon C.O."/>
        </authorList>
    </citation>
    <scope>NUCLEOTIDE SEQUENCE [LARGE SCALE GENOMIC DNA]</scope>
    <source>
        <strain evidence="12 13">MaA-C15</strain>
    </source>
</reference>
<comment type="domain">
    <text evidence="10">The IMP cyclohydrolase activity resides in the N-terminal region.</text>
</comment>
<dbReference type="InterPro" id="IPR011607">
    <property type="entry name" value="MGS-like_dom"/>
</dbReference>
<dbReference type="NCBIfam" id="TIGR00355">
    <property type="entry name" value="purH"/>
    <property type="match status" value="1"/>
</dbReference>
<proteinExistence type="inferred from homology"/>
<dbReference type="PANTHER" id="PTHR11692">
    <property type="entry name" value="BIFUNCTIONAL PURINE BIOSYNTHESIS PROTEIN PURH"/>
    <property type="match status" value="1"/>
</dbReference>
<evidence type="ECO:0000256" key="3">
    <source>
        <dbReference type="ARBA" id="ARBA00007667"/>
    </source>
</evidence>
<dbReference type="SUPFAM" id="SSF53927">
    <property type="entry name" value="Cytidine deaminase-like"/>
    <property type="match status" value="1"/>
</dbReference>
<dbReference type="InterPro" id="IPR036914">
    <property type="entry name" value="MGS-like_dom_sf"/>
</dbReference>
<evidence type="ECO:0000313" key="12">
    <source>
        <dbReference type="EMBL" id="TYR34100.1"/>
    </source>
</evidence>
<organism evidence="12 13">
    <name type="scientific">Neoaquamicrobium microcysteis</name>
    <dbReference type="NCBI Taxonomy" id="2682781"/>
    <lineage>
        <taxon>Bacteria</taxon>
        <taxon>Pseudomonadati</taxon>
        <taxon>Pseudomonadota</taxon>
        <taxon>Alphaproteobacteria</taxon>
        <taxon>Hyphomicrobiales</taxon>
        <taxon>Phyllobacteriaceae</taxon>
        <taxon>Neoaquamicrobium</taxon>
    </lineage>
</organism>
<keyword evidence="5 10" id="KW-0658">Purine biosynthesis</keyword>
<dbReference type="Pfam" id="PF01808">
    <property type="entry name" value="AICARFT_IMPCHas"/>
    <property type="match status" value="1"/>
</dbReference>
<name>A0A5D4H5K8_9HYPH</name>
<dbReference type="RefSeq" id="WP_148913862.1">
    <property type="nucleotide sequence ID" value="NZ_VSZS01000057.1"/>
</dbReference>
<comment type="pathway">
    <text evidence="1 10">Purine metabolism; IMP biosynthesis via de novo pathway; IMP from 5-formamido-1-(5-phospho-D-ribosyl)imidazole-4-carboxamide: step 1/1.</text>
</comment>
<reference evidence="12 13" key="1">
    <citation type="submission" date="2019-08" db="EMBL/GenBank/DDBJ databases">
        <authorList>
            <person name="Seo Y.L."/>
        </authorList>
    </citation>
    <scope>NUCLEOTIDE SEQUENCE [LARGE SCALE GENOMIC DNA]</scope>
    <source>
        <strain evidence="12 13">MaA-C15</strain>
    </source>
</reference>
<dbReference type="GO" id="GO:0004643">
    <property type="term" value="F:phosphoribosylaminoimidazolecarboxamide formyltransferase activity"/>
    <property type="evidence" value="ECO:0007669"/>
    <property type="project" value="UniProtKB-UniRule"/>
</dbReference>
<evidence type="ECO:0000313" key="13">
    <source>
        <dbReference type="Proteomes" id="UP000323258"/>
    </source>
</evidence>
<keyword evidence="7 10" id="KW-0511">Multifunctional enzyme</keyword>
<evidence type="ECO:0000256" key="6">
    <source>
        <dbReference type="ARBA" id="ARBA00022801"/>
    </source>
</evidence>
<evidence type="ECO:0000256" key="5">
    <source>
        <dbReference type="ARBA" id="ARBA00022755"/>
    </source>
</evidence>
<dbReference type="InterPro" id="IPR002695">
    <property type="entry name" value="PurH-like"/>
</dbReference>
<accession>A0A5D4H5K8</accession>
<comment type="caution">
    <text evidence="12">The sequence shown here is derived from an EMBL/GenBank/DDBJ whole genome shotgun (WGS) entry which is preliminary data.</text>
</comment>
<comment type="similarity">
    <text evidence="3 10">Belongs to the PurH family.</text>
</comment>
<comment type="catalytic activity">
    <reaction evidence="8 10">
        <text>(6R)-10-formyltetrahydrofolate + 5-amino-1-(5-phospho-beta-D-ribosyl)imidazole-4-carboxamide = 5-formamido-1-(5-phospho-D-ribosyl)imidazole-4-carboxamide + (6S)-5,6,7,8-tetrahydrofolate</text>
        <dbReference type="Rhea" id="RHEA:22192"/>
        <dbReference type="ChEBI" id="CHEBI:57453"/>
        <dbReference type="ChEBI" id="CHEBI:58467"/>
        <dbReference type="ChEBI" id="CHEBI:58475"/>
        <dbReference type="ChEBI" id="CHEBI:195366"/>
        <dbReference type="EC" id="2.1.2.3"/>
    </reaction>
</comment>
<evidence type="ECO:0000259" key="11">
    <source>
        <dbReference type="PROSITE" id="PS51855"/>
    </source>
</evidence>
<dbReference type="UniPathway" id="UPA00074">
    <property type="reaction ID" value="UER00133"/>
</dbReference>
<dbReference type="GO" id="GO:0006189">
    <property type="term" value="P:'de novo' IMP biosynthetic process"/>
    <property type="evidence" value="ECO:0007669"/>
    <property type="project" value="UniProtKB-UniRule"/>
</dbReference>
<dbReference type="Gene3D" id="3.40.50.1380">
    <property type="entry name" value="Methylglyoxal synthase-like domain"/>
    <property type="match status" value="1"/>
</dbReference>
<evidence type="ECO:0000256" key="7">
    <source>
        <dbReference type="ARBA" id="ARBA00023268"/>
    </source>
</evidence>
<protein>
    <recommendedName>
        <fullName evidence="10">Bifunctional purine biosynthesis protein PurH</fullName>
    </recommendedName>
    <domain>
        <recommendedName>
            <fullName evidence="10">Phosphoribosylaminoimidazolecarboxamide formyltransferase</fullName>
            <ecNumber evidence="10">2.1.2.3</ecNumber>
        </recommendedName>
        <alternativeName>
            <fullName evidence="10">AICAR transformylase</fullName>
        </alternativeName>
    </domain>
    <domain>
        <recommendedName>
            <fullName evidence="10">IMP cyclohydrolase</fullName>
            <ecNumber evidence="10">3.5.4.10</ecNumber>
        </recommendedName>
        <alternativeName>
            <fullName evidence="10">ATIC</fullName>
        </alternativeName>
        <alternativeName>
            <fullName evidence="10">IMP synthase</fullName>
        </alternativeName>
        <alternativeName>
            <fullName evidence="10">Inosinicase</fullName>
        </alternativeName>
    </domain>
</protein>
<keyword evidence="13" id="KW-1185">Reference proteome</keyword>
<feature type="domain" description="MGS-like" evidence="11">
    <location>
        <begin position="8"/>
        <end position="158"/>
    </location>
</feature>
<dbReference type="SUPFAM" id="SSF52335">
    <property type="entry name" value="Methylglyoxal synthase-like"/>
    <property type="match status" value="1"/>
</dbReference>
<evidence type="ECO:0000256" key="2">
    <source>
        <dbReference type="ARBA" id="ARBA00004954"/>
    </source>
</evidence>
<dbReference type="SMART" id="SM00798">
    <property type="entry name" value="AICARFT_IMPCHas"/>
    <property type="match status" value="1"/>
</dbReference>
<dbReference type="EC" id="3.5.4.10" evidence="10"/>
<dbReference type="Proteomes" id="UP000323258">
    <property type="component" value="Unassembled WGS sequence"/>
</dbReference>
<sequence length="538" mass="56299">MAVASKNIPAPDLVKARRALLSVSDKSGLIELARALDAAGVELVSTGGTAKAIAQAGIAVKDVSDITGFPEIMDGRVKTLHPTVHGGLLAIRDDAEHREAMETHGIGAIDIAVINLYPFEEVRAGGGDYASIVENIDIGGPAMVRASAKNHAYVAIVTDPADYACLTETLSQNDGATPYRFRQELAAKAYARTAAYDAAISGWFAEALDIEAPTWRAFGGRLENVMRYGENPHQKAGFYVNGDRRPGVATARQLQGKQLSYNNVNDTDAAFELVGEFDAGRTAAVAIIKHANPCGVAEGATLKDAYLKALACDPVSAFGGIVALNRLLDAEAAEEIVKTFTEVIIAPDASPEAAEIVAAKKNLRLLVTGGLPDPRAGGMMAKSVAGGLLVQSRDNAVVDDLDLKVVTKRAPTDAEMADLRFAFRVAKHVKSNAIVYAKKLATVGIGAGQMSRVDSSRIAARKALDATEAGGLTESLAKGSVVASDAFFPFADGLLAAVEAGATAVIQPGGSMRDDGVVKAADEHGIAMVFTGVRHFRH</sequence>
<comment type="pathway">
    <text evidence="2 10">Purine metabolism; IMP biosynthesis via de novo pathway; 5-formamido-1-(5-phospho-D-ribosyl)imidazole-4-carboxamide from 5-amino-1-(5-phospho-D-ribosyl)imidazole-4-carboxamide (10-formyl THF route): step 1/1.</text>
</comment>
<gene>
    <name evidence="10 12" type="primary">purH</name>
    <name evidence="12" type="ORF">FY036_06310</name>
</gene>
<dbReference type="OrthoDB" id="9802065at2"/>
<dbReference type="NCBIfam" id="NF002049">
    <property type="entry name" value="PRK00881.1"/>
    <property type="match status" value="1"/>
</dbReference>
<dbReference type="EMBL" id="VSZS01000057">
    <property type="protein sequence ID" value="TYR34100.1"/>
    <property type="molecule type" value="Genomic_DNA"/>
</dbReference>
<dbReference type="FunFam" id="3.40.50.1380:FF:000001">
    <property type="entry name" value="Bifunctional purine biosynthesis protein PurH"/>
    <property type="match status" value="1"/>
</dbReference>
<dbReference type="GO" id="GO:0003937">
    <property type="term" value="F:IMP cyclohydrolase activity"/>
    <property type="evidence" value="ECO:0007669"/>
    <property type="project" value="UniProtKB-UniRule"/>
</dbReference>
<evidence type="ECO:0000256" key="10">
    <source>
        <dbReference type="HAMAP-Rule" id="MF_00139"/>
    </source>
</evidence>
<dbReference type="PANTHER" id="PTHR11692:SF0">
    <property type="entry name" value="BIFUNCTIONAL PURINE BIOSYNTHESIS PROTEIN ATIC"/>
    <property type="match status" value="1"/>
</dbReference>